<accession>Q0W457</accession>
<dbReference type="GeneID" id="5143920"/>
<dbReference type="RefSeq" id="WP_012035725.1">
    <property type="nucleotide sequence ID" value="NC_009464.1"/>
</dbReference>
<dbReference type="InterPro" id="IPR004013">
    <property type="entry name" value="PHP_dom"/>
</dbReference>
<dbReference type="InterPro" id="IPR003141">
    <property type="entry name" value="Pol/His_phosphatase_N"/>
</dbReference>
<dbReference type="SMART" id="SM00481">
    <property type="entry name" value="POLIIIAc"/>
    <property type="match status" value="1"/>
</dbReference>
<dbReference type="AlphaFoldDB" id="Q0W457"/>
<feature type="domain" description="Polymerase/histidinol phosphatase N-terminal" evidence="1">
    <location>
        <begin position="3"/>
        <end position="68"/>
    </location>
</feature>
<dbReference type="InterPro" id="IPR052018">
    <property type="entry name" value="PHP_domain"/>
</dbReference>
<evidence type="ECO:0000313" key="3">
    <source>
        <dbReference type="Proteomes" id="UP000000663"/>
    </source>
</evidence>
<reference evidence="2 3" key="1">
    <citation type="journal article" date="2006" name="Science">
        <title>Genome of rice cluster I archaea -- the key methane producers in the rice rhizosphere.</title>
        <authorList>
            <person name="Erkel C."/>
            <person name="Kube M."/>
            <person name="Reinhardt R."/>
            <person name="Liesack W."/>
        </authorList>
    </citation>
    <scope>NUCLEOTIDE SEQUENCE [LARGE SCALE GENOMIC DNA]</scope>
    <source>
        <strain evidence="3">DSM 22066 / NBRC 105507 / MRE50</strain>
    </source>
</reference>
<protein>
    <submittedName>
        <fullName evidence="2">Metal-dependent phosphoesterase (PHP family)</fullName>
    </submittedName>
</protein>
<dbReference type="PANTHER" id="PTHR42924:SF3">
    <property type="entry name" value="POLYMERASE_HISTIDINOL PHOSPHATASE N-TERMINAL DOMAIN-CONTAINING PROTEIN"/>
    <property type="match status" value="1"/>
</dbReference>
<keyword evidence="3" id="KW-1185">Reference proteome</keyword>
<evidence type="ECO:0000313" key="2">
    <source>
        <dbReference type="EMBL" id="CAJ36836.1"/>
    </source>
</evidence>
<name>Q0W457_METAR</name>
<gene>
    <name evidence="2" type="ORF">RCIX1587</name>
</gene>
<dbReference type="Pfam" id="PF02811">
    <property type="entry name" value="PHP"/>
    <property type="match status" value="1"/>
</dbReference>
<dbReference type="eggNOG" id="arCOG00302">
    <property type="taxonomic scope" value="Archaea"/>
</dbReference>
<dbReference type="SUPFAM" id="SSF89550">
    <property type="entry name" value="PHP domain-like"/>
    <property type="match status" value="1"/>
</dbReference>
<dbReference type="EMBL" id="AM114193">
    <property type="protein sequence ID" value="CAJ36836.1"/>
    <property type="molecule type" value="Genomic_DNA"/>
</dbReference>
<dbReference type="Gene3D" id="3.20.20.140">
    <property type="entry name" value="Metal-dependent hydrolases"/>
    <property type="match status" value="1"/>
</dbReference>
<dbReference type="PANTHER" id="PTHR42924">
    <property type="entry name" value="EXONUCLEASE"/>
    <property type="match status" value="1"/>
</dbReference>
<dbReference type="GO" id="GO:0035312">
    <property type="term" value="F:5'-3' DNA exonuclease activity"/>
    <property type="evidence" value="ECO:0007669"/>
    <property type="project" value="TreeGrafter"/>
</dbReference>
<dbReference type="InterPro" id="IPR016195">
    <property type="entry name" value="Pol/histidinol_Pase-like"/>
</dbReference>
<evidence type="ECO:0000259" key="1">
    <source>
        <dbReference type="SMART" id="SM00481"/>
    </source>
</evidence>
<dbReference type="Proteomes" id="UP000000663">
    <property type="component" value="Chromosome"/>
</dbReference>
<sequence length="285" mass="31627">MMIDTHVHTCLSDGLETPETVVSLAAESGIRLLSITDHDRVKAYPSVISLGEARGVKVIPGVEMTTMDEPGFTCMHIVGLGIDICPEAVSVLDRVVKAQDAANMGFLDNVNDFLARRYPGWEPVTSIYPSVFMNALQNAKSMGLQVSEKEMLDVILNKDLWTPVELELTVDEAVGYIKKWGGVPVLAHPFDFSNDAGLVLKRFLAAGGEAVEVCKYRYKVRSDALSGLSHDELMKRERDMNLWTISQARKHGLKLTMASDHHDESRTMGMDPAEYGIDVQWLYQL</sequence>
<dbReference type="STRING" id="351160.RCIX1587"/>
<dbReference type="GO" id="GO:0004534">
    <property type="term" value="F:5'-3' RNA exonuclease activity"/>
    <property type="evidence" value="ECO:0007669"/>
    <property type="project" value="TreeGrafter"/>
</dbReference>
<dbReference type="OrthoDB" id="9968at2157"/>
<dbReference type="KEGG" id="rci:RCIX1587"/>
<organism evidence="2 3">
    <name type="scientific">Methanocella arvoryzae (strain DSM 22066 / NBRC 105507 / MRE50)</name>
    <dbReference type="NCBI Taxonomy" id="351160"/>
    <lineage>
        <taxon>Archaea</taxon>
        <taxon>Methanobacteriati</taxon>
        <taxon>Methanobacteriota</taxon>
        <taxon>Stenosarchaea group</taxon>
        <taxon>Methanomicrobia</taxon>
        <taxon>Methanocellales</taxon>
        <taxon>Methanocellaceae</taxon>
        <taxon>Methanocella</taxon>
    </lineage>
</organism>
<proteinExistence type="predicted"/>